<dbReference type="PANTHER" id="PTHR23033">
    <property type="entry name" value="BETA1,3-GALACTOSYLTRANSFERASE"/>
    <property type="match status" value="1"/>
</dbReference>
<dbReference type="InterPro" id="IPR003378">
    <property type="entry name" value="Fringe-like_glycosylTrfase"/>
</dbReference>
<reference evidence="14" key="1">
    <citation type="submission" date="2021-02" db="EMBL/GenBank/DDBJ databases">
        <authorList>
            <person name="Nowell W R."/>
        </authorList>
    </citation>
    <scope>NUCLEOTIDE SEQUENCE</scope>
</reference>
<dbReference type="Gene3D" id="3.90.550.50">
    <property type="match status" value="1"/>
</dbReference>
<evidence type="ECO:0000256" key="4">
    <source>
        <dbReference type="ARBA" id="ARBA00012557"/>
    </source>
</evidence>
<dbReference type="GO" id="GO:0016263">
    <property type="term" value="F:glycoprotein-N-acetylgalactosamine 3-beta-galactosyltransferase activity"/>
    <property type="evidence" value="ECO:0007669"/>
    <property type="project" value="UniProtKB-EC"/>
</dbReference>
<evidence type="ECO:0000256" key="12">
    <source>
        <dbReference type="SAM" id="Phobius"/>
    </source>
</evidence>
<keyword evidence="11 12" id="KW-0472">Membrane</keyword>
<keyword evidence="7 12" id="KW-0812">Transmembrane</keyword>
<gene>
    <name evidence="15" type="ORF">JXQ802_LOCUS46526</name>
    <name evidence="14" type="ORF">PYM288_LOCUS30759</name>
</gene>
<dbReference type="EMBL" id="CAJNOH010002958">
    <property type="protein sequence ID" value="CAF1317904.1"/>
    <property type="molecule type" value="Genomic_DNA"/>
</dbReference>
<dbReference type="Proteomes" id="UP000663854">
    <property type="component" value="Unassembled WGS sequence"/>
</dbReference>
<comment type="pathway">
    <text evidence="2">Protein modification; protein glycosylation.</text>
</comment>
<dbReference type="AlphaFoldDB" id="A0A815EP08"/>
<dbReference type="EMBL" id="CAJNOL010004237">
    <property type="protein sequence ID" value="CAF1583931.1"/>
    <property type="molecule type" value="Genomic_DNA"/>
</dbReference>
<dbReference type="PANTHER" id="PTHR23033:SF14">
    <property type="entry name" value="GLYCOPROTEIN-N-ACETYLGALACTOSAMINE 3-BETA-GALACTOSYLTRANSFERASE 1-RELATED"/>
    <property type="match status" value="1"/>
</dbReference>
<keyword evidence="5" id="KW-0328">Glycosyltransferase</keyword>
<evidence type="ECO:0000313" key="17">
    <source>
        <dbReference type="Proteomes" id="UP000663870"/>
    </source>
</evidence>
<proteinExistence type="inferred from homology"/>
<evidence type="ECO:0000256" key="8">
    <source>
        <dbReference type="ARBA" id="ARBA00022741"/>
    </source>
</evidence>
<dbReference type="EC" id="2.4.1.122" evidence="4"/>
<feature type="transmembrane region" description="Helical" evidence="12">
    <location>
        <begin position="12"/>
        <end position="32"/>
    </location>
</feature>
<dbReference type="Proteomes" id="UP000663870">
    <property type="component" value="Unassembled WGS sequence"/>
</dbReference>
<evidence type="ECO:0000259" key="13">
    <source>
        <dbReference type="Pfam" id="PF02434"/>
    </source>
</evidence>
<evidence type="ECO:0000256" key="9">
    <source>
        <dbReference type="ARBA" id="ARBA00022968"/>
    </source>
</evidence>
<evidence type="ECO:0000313" key="16">
    <source>
        <dbReference type="Proteomes" id="UP000663854"/>
    </source>
</evidence>
<evidence type="ECO:0000256" key="2">
    <source>
        <dbReference type="ARBA" id="ARBA00004922"/>
    </source>
</evidence>
<evidence type="ECO:0000256" key="6">
    <source>
        <dbReference type="ARBA" id="ARBA00022679"/>
    </source>
</evidence>
<evidence type="ECO:0000256" key="11">
    <source>
        <dbReference type="ARBA" id="ARBA00023136"/>
    </source>
</evidence>
<dbReference type="Pfam" id="PF02434">
    <property type="entry name" value="Fringe"/>
    <property type="match status" value="1"/>
</dbReference>
<keyword evidence="9" id="KW-0735">Signal-anchor</keyword>
<dbReference type="InterPro" id="IPR026050">
    <property type="entry name" value="C1GALT1/C1GALT1_chp1"/>
</dbReference>
<organism evidence="14 16">
    <name type="scientific">Rotaria sordida</name>
    <dbReference type="NCBI Taxonomy" id="392033"/>
    <lineage>
        <taxon>Eukaryota</taxon>
        <taxon>Metazoa</taxon>
        <taxon>Spiralia</taxon>
        <taxon>Gnathifera</taxon>
        <taxon>Rotifera</taxon>
        <taxon>Eurotatoria</taxon>
        <taxon>Bdelloidea</taxon>
        <taxon>Philodinida</taxon>
        <taxon>Philodinidae</taxon>
        <taxon>Rotaria</taxon>
    </lineage>
</organism>
<keyword evidence="17" id="KW-1185">Reference proteome</keyword>
<evidence type="ECO:0000256" key="3">
    <source>
        <dbReference type="ARBA" id="ARBA00006462"/>
    </source>
</evidence>
<evidence type="ECO:0000313" key="14">
    <source>
        <dbReference type="EMBL" id="CAF1317904.1"/>
    </source>
</evidence>
<evidence type="ECO:0000256" key="5">
    <source>
        <dbReference type="ARBA" id="ARBA00022676"/>
    </source>
</evidence>
<evidence type="ECO:0000256" key="1">
    <source>
        <dbReference type="ARBA" id="ARBA00004606"/>
    </source>
</evidence>
<comment type="similarity">
    <text evidence="3">Belongs to the glycosyltransferase 31 family. Beta3-Gal-T subfamily.</text>
</comment>
<evidence type="ECO:0000256" key="10">
    <source>
        <dbReference type="ARBA" id="ARBA00022989"/>
    </source>
</evidence>
<protein>
    <recommendedName>
        <fullName evidence="4">N-acetylgalactosaminide beta-1,3-galactosyltransferase</fullName>
        <ecNumber evidence="4">2.4.1.122</ecNumber>
    </recommendedName>
</protein>
<accession>A0A815EP08</accession>
<keyword evidence="6" id="KW-0808">Transferase</keyword>
<feature type="domain" description="Fringe-like glycosyltransferase" evidence="13">
    <location>
        <begin position="53"/>
        <end position="231"/>
    </location>
</feature>
<keyword evidence="8" id="KW-0547">Nucleotide-binding</keyword>
<dbReference type="GO" id="GO:0000166">
    <property type="term" value="F:nucleotide binding"/>
    <property type="evidence" value="ECO:0007669"/>
    <property type="project" value="UniProtKB-KW"/>
</dbReference>
<evidence type="ECO:0000313" key="15">
    <source>
        <dbReference type="EMBL" id="CAF1583931.1"/>
    </source>
</evidence>
<name>A0A815EP08_9BILA</name>
<keyword evidence="10 12" id="KW-1133">Transmembrane helix</keyword>
<dbReference type="GO" id="GO:0016020">
    <property type="term" value="C:membrane"/>
    <property type="evidence" value="ECO:0007669"/>
    <property type="project" value="UniProtKB-SubCell"/>
</dbReference>
<comment type="caution">
    <text evidence="14">The sequence shown here is derived from an EMBL/GenBank/DDBJ whole genome shotgun (WGS) entry which is preliminary data.</text>
</comment>
<sequence length="308" mass="36128">MSHSINKQRFISIGIIFAVIILTTIFSLTYPVKNFDPGFISLYFNRDIQHNKTKLPRICCLILTTPKYFLTRAKAVNETWAPRCDRYFFITEYDRKTMTPEQIKFAEQIPIPPIKNITAGYHHLTQKSNLAFLFAYENYLNDFEWFIKADDDTYLIVEHLKTFLSKQNSSEPITFGYTYQIHIPMGYHSGGASYVLSRESLRRFYEAYNDPASNCTKDGSSEDIEIAKCLRTKGVYPGKALDKENRELFHPLPFSHHFMGFFPNWLVQRAENPLQSHYNCCSTQTISFHYITPEEQYLMDFLLYRARV</sequence>
<comment type="subcellular location">
    <subcellularLocation>
        <location evidence="1">Membrane</location>
        <topology evidence="1">Single-pass type II membrane protein</topology>
    </subcellularLocation>
</comment>
<evidence type="ECO:0000256" key="7">
    <source>
        <dbReference type="ARBA" id="ARBA00022692"/>
    </source>
</evidence>